<evidence type="ECO:0000256" key="7">
    <source>
        <dbReference type="ARBA" id="ARBA00023128"/>
    </source>
</evidence>
<dbReference type="InterPro" id="IPR002067">
    <property type="entry name" value="MCP"/>
</dbReference>
<evidence type="ECO:0000256" key="5">
    <source>
        <dbReference type="ARBA" id="ARBA00022737"/>
    </source>
</evidence>
<feature type="repeat" description="Solcar" evidence="9">
    <location>
        <begin position="2"/>
        <end position="83"/>
    </location>
</feature>
<organism evidence="11 12">
    <name type="scientific">Cimex lectularius</name>
    <name type="common">Bed bug</name>
    <name type="synonym">Acanthia lectularia</name>
    <dbReference type="NCBI Taxonomy" id="79782"/>
    <lineage>
        <taxon>Eukaryota</taxon>
        <taxon>Metazoa</taxon>
        <taxon>Ecdysozoa</taxon>
        <taxon>Arthropoda</taxon>
        <taxon>Hexapoda</taxon>
        <taxon>Insecta</taxon>
        <taxon>Pterygota</taxon>
        <taxon>Neoptera</taxon>
        <taxon>Paraneoptera</taxon>
        <taxon>Hemiptera</taxon>
        <taxon>Heteroptera</taxon>
        <taxon>Panheteroptera</taxon>
        <taxon>Cimicomorpha</taxon>
        <taxon>Cimicidae</taxon>
        <taxon>Cimex</taxon>
    </lineage>
</organism>
<dbReference type="Pfam" id="PF00153">
    <property type="entry name" value="Mito_carr"/>
    <property type="match status" value="3"/>
</dbReference>
<keyword evidence="12" id="KW-1185">Reference proteome</keyword>
<sequence>MLINVCDFISGCVSGASGILIGHPADTIKVRQQTDRNSVVTIILNIWKHEGLRGYYKGCFFPVMSNGVTNALYFGFYANSLRLITANDKKRLCCDSESVDQWHLKMILAGGIGGMASLLTSCPVELVKIRLQVDKHKDSIGSKRMVKYLYEKQGIRVFYKGWVIMAMRDIPSFAAYAAVYEHSVCVLESHKVTGHPKLRNEMIAGGIAGLVSWIPIMPVDVVKSRIQSDNLDHPKYKNIRDCFVKTYQKEGLLFFYKGSIITALRAFPVNAITFSVYSNMNKLCEREINMYKSK</sequence>
<dbReference type="GeneID" id="106665610"/>
<feature type="repeat" description="Solcar" evidence="9">
    <location>
        <begin position="104"/>
        <end position="186"/>
    </location>
</feature>
<dbReference type="AlphaFoldDB" id="A0A8I6RJV7"/>
<evidence type="ECO:0000256" key="6">
    <source>
        <dbReference type="ARBA" id="ARBA00022989"/>
    </source>
</evidence>
<evidence type="ECO:0008006" key="13">
    <source>
        <dbReference type="Google" id="ProtNLM"/>
    </source>
</evidence>
<dbReference type="OrthoDB" id="193856at2759"/>
<dbReference type="KEGG" id="clec:106665610"/>
<evidence type="ECO:0000256" key="2">
    <source>
        <dbReference type="ARBA" id="ARBA00006375"/>
    </source>
</evidence>
<dbReference type="OMA" id="WVTATPF"/>
<evidence type="ECO:0000256" key="9">
    <source>
        <dbReference type="PROSITE-ProRule" id="PRU00282"/>
    </source>
</evidence>
<keyword evidence="3 10" id="KW-0813">Transport</keyword>
<comment type="similarity">
    <text evidence="2 10">Belongs to the mitochondrial carrier (TC 2.A.29) family.</text>
</comment>
<keyword evidence="5" id="KW-0677">Repeat</keyword>
<dbReference type="SUPFAM" id="SSF103506">
    <property type="entry name" value="Mitochondrial carrier"/>
    <property type="match status" value="1"/>
</dbReference>
<reference evidence="11" key="1">
    <citation type="submission" date="2022-01" db="UniProtKB">
        <authorList>
            <consortium name="EnsemblMetazoa"/>
        </authorList>
    </citation>
    <scope>IDENTIFICATION</scope>
</reference>
<dbReference type="RefSeq" id="XP_014247598.1">
    <property type="nucleotide sequence ID" value="XM_014392112.2"/>
</dbReference>
<dbReference type="InterPro" id="IPR023395">
    <property type="entry name" value="MCP_dom_sf"/>
</dbReference>
<dbReference type="GO" id="GO:0031966">
    <property type="term" value="C:mitochondrial membrane"/>
    <property type="evidence" value="ECO:0007669"/>
    <property type="project" value="UniProtKB-SubCell"/>
</dbReference>
<evidence type="ECO:0000256" key="1">
    <source>
        <dbReference type="ARBA" id="ARBA00004225"/>
    </source>
</evidence>
<dbReference type="PANTHER" id="PTHR45624">
    <property type="entry name" value="MITOCHONDRIAL BASIC AMINO ACIDS TRANSPORTER-RELATED"/>
    <property type="match status" value="1"/>
</dbReference>
<evidence type="ECO:0000256" key="10">
    <source>
        <dbReference type="RuleBase" id="RU000488"/>
    </source>
</evidence>
<dbReference type="Gene3D" id="1.50.40.10">
    <property type="entry name" value="Mitochondrial carrier domain"/>
    <property type="match status" value="1"/>
</dbReference>
<feature type="repeat" description="Solcar" evidence="9">
    <location>
        <begin position="196"/>
        <end position="283"/>
    </location>
</feature>
<dbReference type="GO" id="GO:0005289">
    <property type="term" value="F:high-affinity L-arginine transmembrane transporter activity"/>
    <property type="evidence" value="ECO:0007669"/>
    <property type="project" value="TreeGrafter"/>
</dbReference>
<evidence type="ECO:0000313" key="11">
    <source>
        <dbReference type="EnsemblMetazoa" id="XP_014247598.1"/>
    </source>
</evidence>
<dbReference type="Proteomes" id="UP000494040">
    <property type="component" value="Unassembled WGS sequence"/>
</dbReference>
<dbReference type="PANTHER" id="PTHR45624:SF1">
    <property type="entry name" value="SD08189P"/>
    <property type="match status" value="1"/>
</dbReference>
<keyword evidence="7" id="KW-0496">Mitochondrion</keyword>
<dbReference type="EnsemblMetazoa" id="XM_014392112.2">
    <property type="protein sequence ID" value="XP_014247598.1"/>
    <property type="gene ID" value="LOC106665610"/>
</dbReference>
<keyword evidence="6" id="KW-1133">Transmembrane helix</keyword>
<dbReference type="InterPro" id="IPR050567">
    <property type="entry name" value="Mitochondrial_Carrier"/>
</dbReference>
<dbReference type="PROSITE" id="PS50920">
    <property type="entry name" value="SOLCAR"/>
    <property type="match status" value="3"/>
</dbReference>
<dbReference type="GO" id="GO:1990575">
    <property type="term" value="P:mitochondrial L-ornithine transmembrane transport"/>
    <property type="evidence" value="ECO:0007669"/>
    <property type="project" value="TreeGrafter"/>
</dbReference>
<evidence type="ECO:0000256" key="3">
    <source>
        <dbReference type="ARBA" id="ARBA00022448"/>
    </source>
</evidence>
<comment type="subcellular location">
    <subcellularLocation>
        <location evidence="1">Mitochondrion membrane</location>
        <topology evidence="1">Multi-pass membrane protein</topology>
    </subcellularLocation>
</comment>
<dbReference type="InterPro" id="IPR018108">
    <property type="entry name" value="MCP_transmembrane"/>
</dbReference>
<evidence type="ECO:0000256" key="8">
    <source>
        <dbReference type="ARBA" id="ARBA00023136"/>
    </source>
</evidence>
<protein>
    <recommendedName>
        <fullName evidence="13">Mitochondrial carrier protein</fullName>
    </recommendedName>
</protein>
<evidence type="ECO:0000256" key="4">
    <source>
        <dbReference type="ARBA" id="ARBA00022692"/>
    </source>
</evidence>
<evidence type="ECO:0000313" key="12">
    <source>
        <dbReference type="Proteomes" id="UP000494040"/>
    </source>
</evidence>
<proteinExistence type="inferred from homology"/>
<keyword evidence="8 9" id="KW-0472">Membrane</keyword>
<dbReference type="PRINTS" id="PR00926">
    <property type="entry name" value="MITOCARRIER"/>
</dbReference>
<name>A0A8I6RJV7_CIMLE</name>
<keyword evidence="4 9" id="KW-0812">Transmembrane</keyword>
<accession>A0A8I6RJV7</accession>